<evidence type="ECO:0000313" key="2">
    <source>
        <dbReference type="EMBL" id="GIM96164.1"/>
    </source>
</evidence>
<evidence type="ECO:0008006" key="4">
    <source>
        <dbReference type="Google" id="ProtNLM"/>
    </source>
</evidence>
<name>A0A920BP52_9ACTN</name>
<dbReference type="Gene3D" id="1.25.40.10">
    <property type="entry name" value="Tetratricopeptide repeat domain"/>
    <property type="match status" value="2"/>
</dbReference>
<proteinExistence type="predicted"/>
<dbReference type="RefSeq" id="WP_213011844.1">
    <property type="nucleotide sequence ID" value="NZ_BOQN01000107.1"/>
</dbReference>
<organism evidence="2 3">
    <name type="scientific">Paractinoplanes toevensis</name>
    <dbReference type="NCBI Taxonomy" id="571911"/>
    <lineage>
        <taxon>Bacteria</taxon>
        <taxon>Bacillati</taxon>
        <taxon>Actinomycetota</taxon>
        <taxon>Actinomycetes</taxon>
        <taxon>Micromonosporales</taxon>
        <taxon>Micromonosporaceae</taxon>
        <taxon>Paractinoplanes</taxon>
    </lineage>
</organism>
<dbReference type="EMBL" id="BOQN01000107">
    <property type="protein sequence ID" value="GIM96164.1"/>
    <property type="molecule type" value="Genomic_DNA"/>
</dbReference>
<evidence type="ECO:0000256" key="1">
    <source>
        <dbReference type="SAM" id="MobiDB-lite"/>
    </source>
</evidence>
<dbReference type="AlphaFoldDB" id="A0A920BP52"/>
<feature type="region of interest" description="Disordered" evidence="1">
    <location>
        <begin position="252"/>
        <end position="281"/>
    </location>
</feature>
<sequence length="281" mass="29489">MTDLGRHDRMLDLSGGDTAALVEITKAQNTILASAGPDLAAPARLAFHRGLLASRNSEIPADLPAVWARLGQADRAEQLARAITEPEARAPALIRLAVVLAEAGDDDRARVLAADAEQVAGAVIDVGDDAAVPAALTAEFARLGHHDRARRLAAVHAARIVHLDIEPHDRQKMLCGLAVALAGAGDHDGAEEFAYRVVDLSDRTGVLTDLVEALADDHPDRAERLARSISGSYQQTKALGGVASALAAAGDGDRAEEIVHHRPLPARRGAEPTGGGVRRPR</sequence>
<gene>
    <name evidence="2" type="ORF">Ato02nite_079570</name>
</gene>
<accession>A0A920BP52</accession>
<comment type="caution">
    <text evidence="2">The sequence shown here is derived from an EMBL/GenBank/DDBJ whole genome shotgun (WGS) entry which is preliminary data.</text>
</comment>
<protein>
    <recommendedName>
        <fullName evidence="4">Tetratricopeptide repeat protein</fullName>
    </recommendedName>
</protein>
<reference evidence="2 3" key="1">
    <citation type="submission" date="2021-03" db="EMBL/GenBank/DDBJ databases">
        <title>Whole genome shotgun sequence of Actinoplanes toevensis NBRC 105298.</title>
        <authorList>
            <person name="Komaki H."/>
            <person name="Tamura T."/>
        </authorList>
    </citation>
    <scope>NUCLEOTIDE SEQUENCE [LARGE SCALE GENOMIC DNA]</scope>
    <source>
        <strain evidence="2 3">NBRC 105298</strain>
    </source>
</reference>
<keyword evidence="3" id="KW-1185">Reference proteome</keyword>
<dbReference type="InterPro" id="IPR011990">
    <property type="entry name" value="TPR-like_helical_dom_sf"/>
</dbReference>
<dbReference type="Proteomes" id="UP000677082">
    <property type="component" value="Unassembled WGS sequence"/>
</dbReference>
<evidence type="ECO:0000313" key="3">
    <source>
        <dbReference type="Proteomes" id="UP000677082"/>
    </source>
</evidence>
<feature type="compositionally biased region" description="Gly residues" evidence="1">
    <location>
        <begin position="272"/>
        <end position="281"/>
    </location>
</feature>